<evidence type="ECO:0000256" key="1">
    <source>
        <dbReference type="ARBA" id="ARBA00023015"/>
    </source>
</evidence>
<dbReference type="InterPro" id="IPR011711">
    <property type="entry name" value="GntR_C"/>
</dbReference>
<dbReference type="AlphaFoldDB" id="A0A7W5B1Z8"/>
<keyword evidence="2 5" id="KW-0238">DNA-binding</keyword>
<accession>A0A7W5B1Z8</accession>
<dbReference type="InterPro" id="IPR036390">
    <property type="entry name" value="WH_DNA-bd_sf"/>
</dbReference>
<keyword evidence="6" id="KW-1185">Reference proteome</keyword>
<sequence>MLHKTSRLSLADQASMQIEQLIESGTWPVGMKIPSEPELMEELQVSRNTLREAIRALTHTGLLKTRQGDGTYVCSSSALGPVLQKKVQRTDALQTLEVRHALEREGAILAAARRTEQDLEEMRQCLASCKLAVHNGDYAAYAASDMAFHRSIIAASHNPLLMELYNHMTAGVQESISEVVELSSHSYFLLNHETLLHAIGQQYENQAAEAVRIYIEQSKKHFQQQRG</sequence>
<evidence type="ECO:0000313" key="5">
    <source>
        <dbReference type="EMBL" id="MBB3112381.1"/>
    </source>
</evidence>
<evidence type="ECO:0000256" key="2">
    <source>
        <dbReference type="ARBA" id="ARBA00023125"/>
    </source>
</evidence>
<protein>
    <submittedName>
        <fullName evidence="5">DNA-binding FadR family transcriptional regulator</fullName>
    </submittedName>
</protein>
<comment type="caution">
    <text evidence="5">The sequence shown here is derived from an EMBL/GenBank/DDBJ whole genome shotgun (WGS) entry which is preliminary data.</text>
</comment>
<dbReference type="SMART" id="SM00345">
    <property type="entry name" value="HTH_GNTR"/>
    <property type="match status" value="1"/>
</dbReference>
<gene>
    <name evidence="5" type="ORF">FHS18_004482</name>
</gene>
<name>A0A7W5B1Z8_9BACL</name>
<dbReference type="PROSITE" id="PS50949">
    <property type="entry name" value="HTH_GNTR"/>
    <property type="match status" value="1"/>
</dbReference>
<dbReference type="GO" id="GO:0003700">
    <property type="term" value="F:DNA-binding transcription factor activity"/>
    <property type="evidence" value="ECO:0007669"/>
    <property type="project" value="InterPro"/>
</dbReference>
<dbReference type="InterPro" id="IPR008920">
    <property type="entry name" value="TF_FadR/GntR_C"/>
</dbReference>
<dbReference type="InterPro" id="IPR036388">
    <property type="entry name" value="WH-like_DNA-bd_sf"/>
</dbReference>
<proteinExistence type="predicted"/>
<dbReference type="EMBL" id="JACHXK010000012">
    <property type="protein sequence ID" value="MBB3112381.1"/>
    <property type="molecule type" value="Genomic_DNA"/>
</dbReference>
<dbReference type="Gene3D" id="1.10.10.10">
    <property type="entry name" value="Winged helix-like DNA-binding domain superfamily/Winged helix DNA-binding domain"/>
    <property type="match status" value="1"/>
</dbReference>
<dbReference type="CDD" id="cd07377">
    <property type="entry name" value="WHTH_GntR"/>
    <property type="match status" value="1"/>
</dbReference>
<keyword evidence="3" id="KW-0804">Transcription</keyword>
<dbReference type="Pfam" id="PF07729">
    <property type="entry name" value="FCD"/>
    <property type="match status" value="1"/>
</dbReference>
<dbReference type="SMART" id="SM00895">
    <property type="entry name" value="FCD"/>
    <property type="match status" value="1"/>
</dbReference>
<dbReference type="Proteomes" id="UP000570361">
    <property type="component" value="Unassembled WGS sequence"/>
</dbReference>
<dbReference type="Gene3D" id="1.20.120.530">
    <property type="entry name" value="GntR ligand-binding domain-like"/>
    <property type="match status" value="1"/>
</dbReference>
<dbReference type="SUPFAM" id="SSF46785">
    <property type="entry name" value="Winged helix' DNA-binding domain"/>
    <property type="match status" value="1"/>
</dbReference>
<dbReference type="Pfam" id="PF00392">
    <property type="entry name" value="GntR"/>
    <property type="match status" value="1"/>
</dbReference>
<dbReference type="GO" id="GO:0003677">
    <property type="term" value="F:DNA binding"/>
    <property type="evidence" value="ECO:0007669"/>
    <property type="project" value="UniProtKB-KW"/>
</dbReference>
<organism evidence="5 6">
    <name type="scientific">Paenibacillus phyllosphaerae</name>
    <dbReference type="NCBI Taxonomy" id="274593"/>
    <lineage>
        <taxon>Bacteria</taxon>
        <taxon>Bacillati</taxon>
        <taxon>Bacillota</taxon>
        <taxon>Bacilli</taxon>
        <taxon>Bacillales</taxon>
        <taxon>Paenibacillaceae</taxon>
        <taxon>Paenibacillus</taxon>
    </lineage>
</organism>
<dbReference type="SUPFAM" id="SSF48008">
    <property type="entry name" value="GntR ligand-binding domain-like"/>
    <property type="match status" value="1"/>
</dbReference>
<dbReference type="InterPro" id="IPR000524">
    <property type="entry name" value="Tscrpt_reg_HTH_GntR"/>
</dbReference>
<evidence type="ECO:0000256" key="3">
    <source>
        <dbReference type="ARBA" id="ARBA00023163"/>
    </source>
</evidence>
<evidence type="ECO:0000259" key="4">
    <source>
        <dbReference type="PROSITE" id="PS50949"/>
    </source>
</evidence>
<reference evidence="5 6" key="1">
    <citation type="submission" date="2020-08" db="EMBL/GenBank/DDBJ databases">
        <title>Genomic Encyclopedia of Type Strains, Phase III (KMG-III): the genomes of soil and plant-associated and newly described type strains.</title>
        <authorList>
            <person name="Whitman W."/>
        </authorList>
    </citation>
    <scope>NUCLEOTIDE SEQUENCE [LARGE SCALE GENOMIC DNA]</scope>
    <source>
        <strain evidence="5 6">CECT 5862</strain>
    </source>
</reference>
<dbReference type="PANTHER" id="PTHR43537">
    <property type="entry name" value="TRANSCRIPTIONAL REGULATOR, GNTR FAMILY"/>
    <property type="match status" value="1"/>
</dbReference>
<dbReference type="PANTHER" id="PTHR43537:SF47">
    <property type="entry name" value="REGULATORY PROTEIN GNTR HTH"/>
    <property type="match status" value="1"/>
</dbReference>
<feature type="domain" description="HTH gntR-type" evidence="4">
    <location>
        <begin position="8"/>
        <end position="76"/>
    </location>
</feature>
<dbReference type="PRINTS" id="PR00035">
    <property type="entry name" value="HTHGNTR"/>
</dbReference>
<keyword evidence="1" id="KW-0805">Transcription regulation</keyword>
<evidence type="ECO:0000313" key="6">
    <source>
        <dbReference type="Proteomes" id="UP000570361"/>
    </source>
</evidence>